<dbReference type="PRINTS" id="PR00081">
    <property type="entry name" value="GDHRDH"/>
</dbReference>
<dbReference type="PANTHER" id="PTHR44196:SF2">
    <property type="entry name" value="SHORT-CHAIN DEHYDROGENASE-RELATED"/>
    <property type="match status" value="1"/>
</dbReference>
<evidence type="ECO:0000256" key="1">
    <source>
        <dbReference type="ARBA" id="ARBA00006484"/>
    </source>
</evidence>
<protein>
    <submittedName>
        <fullName evidence="4">Oxidoreductase</fullName>
    </submittedName>
</protein>
<gene>
    <name evidence="4" type="ORF">ABW18_18300</name>
</gene>
<sequence>MEYRNRTALITGASGGIGEQFARALAARGADLILVARSEDKLVALADELASRHGVRAEVIPADLSIPGAVDKVVADADGRGLRVDVLVNNAGFGTFGYLADADPSRIRDEVQLNVGALTDFTTVYIKRMAEAGTGAIVNIASNAAFQPVPSMAVYAATKAYVLSLSEALWSEGKRKGVHVLAVCPGATDTEFFDVAGDGSAMKSRRTTEQVVDTAFKALEAGKPSVVDGLVNRIGAYGARLAPRRLVLAIAERAVS</sequence>
<dbReference type="PRINTS" id="PR00080">
    <property type="entry name" value="SDRFAMILY"/>
</dbReference>
<keyword evidence="2" id="KW-0560">Oxidoreductase</keyword>
<evidence type="ECO:0000313" key="5">
    <source>
        <dbReference type="Proteomes" id="UP000037247"/>
    </source>
</evidence>
<dbReference type="InterPro" id="IPR036291">
    <property type="entry name" value="NAD(P)-bd_dom_sf"/>
</dbReference>
<dbReference type="Pfam" id="PF00106">
    <property type="entry name" value="adh_short"/>
    <property type="match status" value="1"/>
</dbReference>
<dbReference type="CDD" id="cd05233">
    <property type="entry name" value="SDR_c"/>
    <property type="match status" value="1"/>
</dbReference>
<comment type="caution">
    <text evidence="4">The sequence shown here is derived from an EMBL/GenBank/DDBJ whole genome shotgun (WGS) entry which is preliminary data.</text>
</comment>
<dbReference type="PANTHER" id="PTHR44196">
    <property type="entry name" value="DEHYDROGENASE/REDUCTASE SDR FAMILY MEMBER 7B"/>
    <property type="match status" value="1"/>
</dbReference>
<proteinExistence type="inferred from homology"/>
<evidence type="ECO:0000256" key="2">
    <source>
        <dbReference type="ARBA" id="ARBA00023002"/>
    </source>
</evidence>
<dbReference type="InterPro" id="IPR002347">
    <property type="entry name" value="SDR_fam"/>
</dbReference>
<accession>A0ABR5I8N6</accession>
<keyword evidence="5" id="KW-1185">Reference proteome</keyword>
<reference evidence="4 5" key="1">
    <citation type="submission" date="2015-05" db="EMBL/GenBank/DDBJ databases">
        <title>Draft genome sequence of the bacterium Gordonia jacobaea a new member of the Gordonia genus.</title>
        <authorList>
            <person name="Jimenez-Galisteo G."/>
            <person name="Dominguez A."/>
            <person name="Munoz E."/>
            <person name="Vinas M."/>
        </authorList>
    </citation>
    <scope>NUCLEOTIDE SEQUENCE [LARGE SCALE GENOMIC DNA]</scope>
    <source>
        <strain evidence="5">mv1</strain>
    </source>
</reference>
<dbReference type="SUPFAM" id="SSF51735">
    <property type="entry name" value="NAD(P)-binding Rossmann-fold domains"/>
    <property type="match status" value="1"/>
</dbReference>
<evidence type="ECO:0000256" key="3">
    <source>
        <dbReference type="RuleBase" id="RU000363"/>
    </source>
</evidence>
<comment type="similarity">
    <text evidence="1 3">Belongs to the short-chain dehydrogenases/reductases (SDR) family.</text>
</comment>
<dbReference type="Gene3D" id="3.40.50.720">
    <property type="entry name" value="NAD(P)-binding Rossmann-like Domain"/>
    <property type="match status" value="1"/>
</dbReference>
<organism evidence="4 5">
    <name type="scientific">Gordonia jacobaea</name>
    <dbReference type="NCBI Taxonomy" id="122202"/>
    <lineage>
        <taxon>Bacteria</taxon>
        <taxon>Bacillati</taxon>
        <taxon>Actinomycetota</taxon>
        <taxon>Actinomycetes</taxon>
        <taxon>Mycobacteriales</taxon>
        <taxon>Gordoniaceae</taxon>
        <taxon>Gordonia</taxon>
    </lineage>
</organism>
<dbReference type="PIRSF" id="PIRSF000126">
    <property type="entry name" value="11-beta-HSD1"/>
    <property type="match status" value="1"/>
</dbReference>
<dbReference type="Proteomes" id="UP000037247">
    <property type="component" value="Unassembled WGS sequence"/>
</dbReference>
<evidence type="ECO:0000313" key="4">
    <source>
        <dbReference type="EMBL" id="KNA89964.1"/>
    </source>
</evidence>
<dbReference type="EMBL" id="LDTZ01000021">
    <property type="protein sequence ID" value="KNA89964.1"/>
    <property type="molecule type" value="Genomic_DNA"/>
</dbReference>
<dbReference type="RefSeq" id="WP_049700413.1">
    <property type="nucleotide sequence ID" value="NZ_LDTZ01000021.1"/>
</dbReference>
<name>A0ABR5I8N6_9ACTN</name>